<proteinExistence type="predicted"/>
<protein>
    <submittedName>
        <fullName evidence="1">Uncharacterized protein</fullName>
    </submittedName>
</protein>
<keyword evidence="2" id="KW-1185">Reference proteome</keyword>
<accession>A0A9W7KPY2</accession>
<dbReference type="AlphaFoldDB" id="A0A9W7KPY2"/>
<organism evidence="1 2">
    <name type="scientific">Roseomonas genomospecies 6</name>
    <dbReference type="NCBI Taxonomy" id="214106"/>
    <lineage>
        <taxon>Bacteria</taxon>
        <taxon>Pseudomonadati</taxon>
        <taxon>Pseudomonadota</taxon>
        <taxon>Alphaproteobacteria</taxon>
        <taxon>Acetobacterales</taxon>
        <taxon>Roseomonadaceae</taxon>
        <taxon>Roseomonas</taxon>
    </lineage>
</organism>
<sequence length="76" mass="8486">MEPDPSRFATYEELAKLLGIQADSVKAAVCRYAIPRVMYAKKAYVDKAAALKMWGVTLELPEEAIKRQVATVNSIR</sequence>
<reference evidence="1 2" key="1">
    <citation type="submission" date="2018-07" db="EMBL/GenBank/DDBJ databases">
        <title>Genome sequence of Azospirillum sp. ATCC 49961.</title>
        <authorList>
            <person name="Sant'Anna F.H."/>
            <person name="Baldani J.I."/>
            <person name="Zilli J.E."/>
            <person name="Reis V.M."/>
            <person name="Hartmann A."/>
            <person name="Cruz L."/>
            <person name="de Souza E.M."/>
            <person name="de Oliveira Pedrosa F."/>
            <person name="Passaglia L.M.P."/>
        </authorList>
    </citation>
    <scope>NUCLEOTIDE SEQUENCE [LARGE SCALE GENOMIC DNA]</scope>
    <source>
        <strain evidence="1 2">ATCC 49961</strain>
    </source>
</reference>
<evidence type="ECO:0000313" key="1">
    <source>
        <dbReference type="EMBL" id="KAA0677285.1"/>
    </source>
</evidence>
<evidence type="ECO:0000313" key="2">
    <source>
        <dbReference type="Proteomes" id="UP000480854"/>
    </source>
</evidence>
<dbReference type="Proteomes" id="UP000480854">
    <property type="component" value="Unassembled WGS sequence"/>
</dbReference>
<gene>
    <name evidence="1" type="ORF">DS843_24360</name>
</gene>
<name>A0A9W7KPY2_9PROT</name>
<dbReference type="EMBL" id="QOKW01000025">
    <property type="protein sequence ID" value="KAA0677285.1"/>
    <property type="molecule type" value="Genomic_DNA"/>
</dbReference>
<comment type="caution">
    <text evidence="1">The sequence shown here is derived from an EMBL/GenBank/DDBJ whole genome shotgun (WGS) entry which is preliminary data.</text>
</comment>